<protein>
    <recommendedName>
        <fullName evidence="9">Mechanosensitive ion channel protein</fullName>
    </recommendedName>
</protein>
<keyword evidence="14" id="KW-1185">Reference proteome</keyword>
<feature type="compositionally biased region" description="Low complexity" evidence="10">
    <location>
        <begin position="24"/>
        <end position="37"/>
    </location>
</feature>
<feature type="transmembrane region" description="Helical" evidence="11">
    <location>
        <begin position="545"/>
        <end position="565"/>
    </location>
</feature>
<accession>A0AA88DJY1</accession>
<dbReference type="GO" id="GO:0050982">
    <property type="term" value="P:detection of mechanical stimulus"/>
    <property type="evidence" value="ECO:0007669"/>
    <property type="project" value="TreeGrafter"/>
</dbReference>
<dbReference type="GO" id="GO:0006820">
    <property type="term" value="P:monoatomic anion transport"/>
    <property type="evidence" value="ECO:0007669"/>
    <property type="project" value="TreeGrafter"/>
</dbReference>
<comment type="caution">
    <text evidence="13">The sequence shown here is derived from an EMBL/GenBank/DDBJ whole genome shotgun (WGS) entry which is preliminary data.</text>
</comment>
<evidence type="ECO:0000256" key="9">
    <source>
        <dbReference type="PIRNR" id="PIRNR017209"/>
    </source>
</evidence>
<evidence type="ECO:0000256" key="1">
    <source>
        <dbReference type="ARBA" id="ARBA00004141"/>
    </source>
</evidence>
<dbReference type="EMBL" id="BTGU01000044">
    <property type="protein sequence ID" value="GMN53034.1"/>
    <property type="molecule type" value="Genomic_DNA"/>
</dbReference>
<evidence type="ECO:0000256" key="10">
    <source>
        <dbReference type="SAM" id="MobiDB-lite"/>
    </source>
</evidence>
<organism evidence="13 14">
    <name type="scientific">Ficus carica</name>
    <name type="common">Common fig</name>
    <dbReference type="NCBI Taxonomy" id="3494"/>
    <lineage>
        <taxon>Eukaryota</taxon>
        <taxon>Viridiplantae</taxon>
        <taxon>Streptophyta</taxon>
        <taxon>Embryophyta</taxon>
        <taxon>Tracheophyta</taxon>
        <taxon>Spermatophyta</taxon>
        <taxon>Magnoliopsida</taxon>
        <taxon>eudicotyledons</taxon>
        <taxon>Gunneridae</taxon>
        <taxon>Pentapetalae</taxon>
        <taxon>rosids</taxon>
        <taxon>fabids</taxon>
        <taxon>Rosales</taxon>
        <taxon>Moraceae</taxon>
        <taxon>Ficeae</taxon>
        <taxon>Ficus</taxon>
    </lineage>
</organism>
<feature type="transmembrane region" description="Helical" evidence="11">
    <location>
        <begin position="577"/>
        <end position="601"/>
    </location>
</feature>
<dbReference type="InterPro" id="IPR016688">
    <property type="entry name" value="MscS-like_plants/fungi"/>
</dbReference>
<keyword evidence="4 11" id="KW-0812">Transmembrane</keyword>
<feature type="region of interest" description="Disordered" evidence="10">
    <location>
        <begin position="24"/>
        <end position="170"/>
    </location>
</feature>
<keyword evidence="8" id="KW-0407">Ion channel</keyword>
<keyword evidence="7 9" id="KW-0472">Membrane</keyword>
<evidence type="ECO:0000259" key="12">
    <source>
        <dbReference type="Pfam" id="PF00924"/>
    </source>
</evidence>
<dbReference type="Gene3D" id="2.30.30.60">
    <property type="match status" value="1"/>
</dbReference>
<dbReference type="PANTHER" id="PTHR31618">
    <property type="entry name" value="MECHANOSENSITIVE ION CHANNEL PROTEIN 5"/>
    <property type="match status" value="1"/>
</dbReference>
<dbReference type="InterPro" id="IPR023408">
    <property type="entry name" value="MscS_beta-dom_sf"/>
</dbReference>
<gene>
    <name evidence="13" type="ORF">TIFTF001_022174</name>
</gene>
<keyword evidence="3" id="KW-0813">Transport</keyword>
<comment type="similarity">
    <text evidence="2 9">Belongs to the MscS (TC 1.A.23) family.</text>
</comment>
<dbReference type="AlphaFoldDB" id="A0AA88DJY1"/>
<evidence type="ECO:0000256" key="7">
    <source>
        <dbReference type="ARBA" id="ARBA00023136"/>
    </source>
</evidence>
<sequence length="774" mass="87336">MEARKGAAEKKAANDVVLQISSSEAATAASGSGSGSSPKLSKAFNLELMELKPPKSNPESPTAYKPPKIPADAVLVSRRPSISKSTFAKPKSRLVESPRLGNPKPFEEKAQLSSDTISSLPHSPNVVASSPSHKANAATTPKDRLKSAPITPRTPLIKTPPGEEEEDEEEDVEEVYKVANLKARSRKKKKMKITALIEWICLVCIMGFLIFSLTVNELEKKLLWGLELWKWSVLVLVIFCGRLVTEWFINVLVFSIEKNFFLKTKVLYFVFGLKNSVQVFIWLGLILLTWVLLFNLGVKRTRRTTKVLHYITRGLASCLIAAAIWLLKNLFVKLLSSSFQNNRFFDRIQESIFHQYVLRVLSGPPLMEMAEYVGRTPSAGRLSFVNVKTEKGEEKKKAEEEVIDVDKLKKMKREKVSHWTLNGLVDVISGTGLSIISNVLESEDLYEKQKDEKITTEWEAKAAAYKIFRNIAKPDNKYVFEDDLLRFFSREEVDLVFPMFEGTAETGKFKRKALKNWLLKVYLERKSLALSLADTKTAVEELNKLVSVIVILVNIIIWLVLMGLLTTQVLVLISSQLLLVVFIFGNAAKTLFEAIIFVFVMHPFDVGDRCVIDGVQMVVEEMNILTTIFLRFDNEKIFYPNSTLATKPISNFYRSPEMSDSVLFAIDFSTSVETIAAFKSKVKAYLESKPQHWRPGHSVVIQDIADVNKMSIGLFVTHTINFQNYGDKSSRRSELVLEVKKIFEELEIKYHLLPQEVQVSYVGSATTAAPSPRL</sequence>
<dbReference type="SUPFAM" id="SSF50182">
    <property type="entry name" value="Sm-like ribonucleoproteins"/>
    <property type="match status" value="1"/>
</dbReference>
<feature type="transmembrane region" description="Helical" evidence="11">
    <location>
        <begin position="310"/>
        <end position="327"/>
    </location>
</feature>
<dbReference type="GO" id="GO:0005886">
    <property type="term" value="C:plasma membrane"/>
    <property type="evidence" value="ECO:0007669"/>
    <property type="project" value="UniProtKB-UniRule"/>
</dbReference>
<evidence type="ECO:0000256" key="5">
    <source>
        <dbReference type="ARBA" id="ARBA00022989"/>
    </source>
</evidence>
<evidence type="ECO:0000256" key="3">
    <source>
        <dbReference type="ARBA" id="ARBA00022448"/>
    </source>
</evidence>
<evidence type="ECO:0000256" key="6">
    <source>
        <dbReference type="ARBA" id="ARBA00023065"/>
    </source>
</evidence>
<evidence type="ECO:0000256" key="4">
    <source>
        <dbReference type="ARBA" id="ARBA00022692"/>
    </source>
</evidence>
<name>A0AA88DJY1_FICCA</name>
<feature type="transmembrane region" description="Helical" evidence="11">
    <location>
        <begin position="193"/>
        <end position="213"/>
    </location>
</feature>
<evidence type="ECO:0000313" key="13">
    <source>
        <dbReference type="EMBL" id="GMN53034.1"/>
    </source>
</evidence>
<reference evidence="13" key="1">
    <citation type="submission" date="2023-07" db="EMBL/GenBank/DDBJ databases">
        <title>draft genome sequence of fig (Ficus carica).</title>
        <authorList>
            <person name="Takahashi T."/>
            <person name="Nishimura K."/>
        </authorList>
    </citation>
    <scope>NUCLEOTIDE SEQUENCE</scope>
</reference>
<evidence type="ECO:0000313" key="14">
    <source>
        <dbReference type="Proteomes" id="UP001187192"/>
    </source>
</evidence>
<dbReference type="PANTHER" id="PTHR31618:SF7">
    <property type="entry name" value="MECHANOSENSITIVE ION CHANNEL PROTEIN"/>
    <property type="match status" value="1"/>
</dbReference>
<evidence type="ECO:0000256" key="11">
    <source>
        <dbReference type="SAM" id="Phobius"/>
    </source>
</evidence>
<comment type="subcellular location">
    <subcellularLocation>
        <location evidence="1">Membrane</location>
        <topology evidence="1">Multi-pass membrane protein</topology>
    </subcellularLocation>
</comment>
<dbReference type="InterPro" id="IPR006685">
    <property type="entry name" value="MscS_channel_2nd"/>
</dbReference>
<feature type="transmembrane region" description="Helical" evidence="11">
    <location>
        <begin position="277"/>
        <end position="298"/>
    </location>
</feature>
<feature type="compositionally biased region" description="Polar residues" evidence="10">
    <location>
        <begin position="111"/>
        <end position="139"/>
    </location>
</feature>
<dbReference type="Pfam" id="PF00924">
    <property type="entry name" value="MS_channel_2nd"/>
    <property type="match status" value="1"/>
</dbReference>
<keyword evidence="5 11" id="KW-1133">Transmembrane helix</keyword>
<keyword evidence="6" id="KW-0406">Ion transport</keyword>
<evidence type="ECO:0000256" key="8">
    <source>
        <dbReference type="ARBA" id="ARBA00023303"/>
    </source>
</evidence>
<proteinExistence type="inferred from homology"/>
<feature type="domain" description="Mechanosensitive ion channel MscS" evidence="12">
    <location>
        <begin position="596"/>
        <end position="652"/>
    </location>
</feature>
<evidence type="ECO:0000256" key="2">
    <source>
        <dbReference type="ARBA" id="ARBA00008017"/>
    </source>
</evidence>
<feature type="transmembrane region" description="Helical" evidence="11">
    <location>
        <begin position="233"/>
        <end position="256"/>
    </location>
</feature>
<dbReference type="InterPro" id="IPR010920">
    <property type="entry name" value="LSM_dom_sf"/>
</dbReference>
<dbReference type="PIRSF" id="PIRSF017209">
    <property type="entry name" value="Memb_At2g17000_prd"/>
    <property type="match status" value="1"/>
</dbReference>
<dbReference type="GO" id="GO:0008381">
    <property type="term" value="F:mechanosensitive monoatomic ion channel activity"/>
    <property type="evidence" value="ECO:0007669"/>
    <property type="project" value="TreeGrafter"/>
</dbReference>
<dbReference type="Proteomes" id="UP001187192">
    <property type="component" value="Unassembled WGS sequence"/>
</dbReference>
<dbReference type="FunFam" id="2.30.30.60:FF:000003">
    <property type="entry name" value="Predicted mechanosensitive ion channel"/>
    <property type="match status" value="1"/>
</dbReference>